<keyword evidence="1" id="KW-0812">Transmembrane</keyword>
<dbReference type="Proteomes" id="UP000492821">
    <property type="component" value="Unassembled WGS sequence"/>
</dbReference>
<accession>A0A7E4V419</accession>
<evidence type="ECO:0000313" key="2">
    <source>
        <dbReference type="Proteomes" id="UP000492821"/>
    </source>
</evidence>
<proteinExistence type="predicted"/>
<evidence type="ECO:0000256" key="1">
    <source>
        <dbReference type="SAM" id="Phobius"/>
    </source>
</evidence>
<organism evidence="2 3">
    <name type="scientific">Panagrellus redivivus</name>
    <name type="common">Microworm</name>
    <dbReference type="NCBI Taxonomy" id="6233"/>
    <lineage>
        <taxon>Eukaryota</taxon>
        <taxon>Metazoa</taxon>
        <taxon>Ecdysozoa</taxon>
        <taxon>Nematoda</taxon>
        <taxon>Chromadorea</taxon>
        <taxon>Rhabditida</taxon>
        <taxon>Tylenchina</taxon>
        <taxon>Panagrolaimomorpha</taxon>
        <taxon>Panagrolaimoidea</taxon>
        <taxon>Panagrolaimidae</taxon>
        <taxon>Panagrellus</taxon>
    </lineage>
</organism>
<keyword evidence="1" id="KW-0472">Membrane</keyword>
<dbReference type="GO" id="GO:0005783">
    <property type="term" value="C:endoplasmic reticulum"/>
    <property type="evidence" value="ECO:0007669"/>
    <property type="project" value="TreeGrafter"/>
</dbReference>
<sequence>MRRCFGLHAFEILHHLPALAISSGMLAAKLCYNVPFTYMHIFLPLYIASAFNVYFHFIVFAREAQETRQVKTALSSSLFNIFRVALFIAFEVMLYRKIDGDFEHRQVATQNSWRTVFLPLWVLLICFGFQGCRAL</sequence>
<reference evidence="2" key="1">
    <citation type="journal article" date="2013" name="Genetics">
        <title>The draft genome and transcriptome of Panagrellus redivivus are shaped by the harsh demands of a free-living lifestyle.</title>
        <authorList>
            <person name="Srinivasan J."/>
            <person name="Dillman A.R."/>
            <person name="Macchietto M.G."/>
            <person name="Heikkinen L."/>
            <person name="Lakso M."/>
            <person name="Fracchia K.M."/>
            <person name="Antoshechkin I."/>
            <person name="Mortazavi A."/>
            <person name="Wong G."/>
            <person name="Sternberg P.W."/>
        </authorList>
    </citation>
    <scope>NUCLEOTIDE SEQUENCE [LARGE SCALE GENOMIC DNA]</scope>
    <source>
        <strain evidence="2">MT8872</strain>
    </source>
</reference>
<keyword evidence="1" id="KW-1133">Transmembrane helix</keyword>
<dbReference type="PANTHER" id="PTHR13568:SF9">
    <property type="entry name" value="TRANSMEMBRANE PROTEIN 203"/>
    <property type="match status" value="1"/>
</dbReference>
<dbReference type="Pfam" id="PF10269">
    <property type="entry name" value="Tmemb_185A"/>
    <property type="match status" value="1"/>
</dbReference>
<reference evidence="3" key="2">
    <citation type="submission" date="2020-10" db="UniProtKB">
        <authorList>
            <consortium name="WormBaseParasite"/>
        </authorList>
    </citation>
    <scope>IDENTIFICATION</scope>
</reference>
<keyword evidence="2" id="KW-1185">Reference proteome</keyword>
<dbReference type="AlphaFoldDB" id="A0A7E4V419"/>
<dbReference type="InterPro" id="IPR019396">
    <property type="entry name" value="TM_Fragile-X-F-assoc"/>
</dbReference>
<feature type="transmembrane region" description="Helical" evidence="1">
    <location>
        <begin position="12"/>
        <end position="35"/>
    </location>
</feature>
<name>A0A7E4V419_PANRE</name>
<dbReference type="WBParaSite" id="Pan_g16311.t1">
    <property type="protein sequence ID" value="Pan_g16311.t1"/>
    <property type="gene ID" value="Pan_g16311"/>
</dbReference>
<dbReference type="GO" id="GO:0006874">
    <property type="term" value="P:intracellular calcium ion homeostasis"/>
    <property type="evidence" value="ECO:0007669"/>
    <property type="project" value="TreeGrafter"/>
</dbReference>
<evidence type="ECO:0000313" key="3">
    <source>
        <dbReference type="WBParaSite" id="Pan_g16311.t1"/>
    </source>
</evidence>
<dbReference type="PANTHER" id="PTHR13568">
    <property type="entry name" value="FAM11A, B PROTEIN"/>
    <property type="match status" value="1"/>
</dbReference>
<feature type="transmembrane region" description="Helical" evidence="1">
    <location>
        <begin position="73"/>
        <end position="95"/>
    </location>
</feature>
<feature type="transmembrane region" description="Helical" evidence="1">
    <location>
        <begin position="41"/>
        <end position="61"/>
    </location>
</feature>
<protein>
    <submittedName>
        <fullName evidence="3">TLC domain-containing protein</fullName>
    </submittedName>
</protein>
<feature type="transmembrane region" description="Helical" evidence="1">
    <location>
        <begin position="115"/>
        <end position="132"/>
    </location>
</feature>